<dbReference type="EMBL" id="AP022569">
    <property type="protein sequence ID" value="BBX45007.1"/>
    <property type="molecule type" value="Genomic_DNA"/>
</dbReference>
<proteinExistence type="predicted"/>
<dbReference type="AlphaFoldDB" id="A0A7I7KT48"/>
<organism evidence="2 3">
    <name type="scientific">Mycobacterium cookii</name>
    <dbReference type="NCBI Taxonomy" id="1775"/>
    <lineage>
        <taxon>Bacteria</taxon>
        <taxon>Bacillati</taxon>
        <taxon>Actinomycetota</taxon>
        <taxon>Actinomycetes</taxon>
        <taxon>Mycobacteriales</taxon>
        <taxon>Mycobacteriaceae</taxon>
        <taxon>Mycobacterium</taxon>
    </lineage>
</organism>
<dbReference type="InterPro" id="IPR032407">
    <property type="entry name" value="MHB"/>
</dbReference>
<evidence type="ECO:0000313" key="2">
    <source>
        <dbReference type="EMBL" id="BBX45007.1"/>
    </source>
</evidence>
<dbReference type="RefSeq" id="WP_163775370.1">
    <property type="nucleotide sequence ID" value="NZ_AP022569.1"/>
</dbReference>
<name>A0A7I7KT48_9MYCO</name>
<keyword evidence="1" id="KW-0732">Signal</keyword>
<dbReference type="KEGG" id="mcoo:MCOO_10220"/>
<evidence type="ECO:0000313" key="3">
    <source>
        <dbReference type="Proteomes" id="UP000465866"/>
    </source>
</evidence>
<dbReference type="GO" id="GO:0020037">
    <property type="term" value="F:heme binding"/>
    <property type="evidence" value="ECO:0007669"/>
    <property type="project" value="InterPro"/>
</dbReference>
<sequence>MVTRSMSKLAAAAGGLALVALAGAGIASADGLSEQAINTTCNYGQVHAALQAQNPSFANILDSHPDAQSFLQDYLASPPAARRAKAQNAQATHPAQAGAFIPVINTVAATCNNF</sequence>
<reference evidence="2 3" key="1">
    <citation type="journal article" date="2019" name="Emerg. Microbes Infect.">
        <title>Comprehensive subspecies identification of 175 nontuberculous mycobacteria species based on 7547 genomic profiles.</title>
        <authorList>
            <person name="Matsumoto Y."/>
            <person name="Kinjo T."/>
            <person name="Motooka D."/>
            <person name="Nabeya D."/>
            <person name="Jung N."/>
            <person name="Uechi K."/>
            <person name="Horii T."/>
            <person name="Iida T."/>
            <person name="Fujita J."/>
            <person name="Nakamura S."/>
        </authorList>
    </citation>
    <scope>NUCLEOTIDE SEQUENCE [LARGE SCALE GENOMIC DNA]</scope>
    <source>
        <strain evidence="2 3">JCM 12404</strain>
    </source>
</reference>
<protein>
    <recommendedName>
        <fullName evidence="4">Hemophore-related protein</fullName>
    </recommendedName>
</protein>
<feature type="chain" id="PRO_5029841231" description="Hemophore-related protein" evidence="1">
    <location>
        <begin position="30"/>
        <end position="114"/>
    </location>
</feature>
<dbReference type="NCBIfam" id="TIGR04529">
    <property type="entry name" value="MTB_hemophore"/>
    <property type="match status" value="1"/>
</dbReference>
<dbReference type="Proteomes" id="UP000465866">
    <property type="component" value="Chromosome"/>
</dbReference>
<evidence type="ECO:0008006" key="4">
    <source>
        <dbReference type="Google" id="ProtNLM"/>
    </source>
</evidence>
<accession>A0A7I7KT48</accession>
<evidence type="ECO:0000256" key="1">
    <source>
        <dbReference type="SAM" id="SignalP"/>
    </source>
</evidence>
<gene>
    <name evidence="2" type="primary">TB8.4_1</name>
    <name evidence="2" type="ORF">MCOO_10220</name>
</gene>
<feature type="signal peptide" evidence="1">
    <location>
        <begin position="1"/>
        <end position="29"/>
    </location>
</feature>
<keyword evidence="3" id="KW-1185">Reference proteome</keyword>